<feature type="active site" description="Proton acceptor" evidence="6">
    <location>
        <position position="354"/>
    </location>
</feature>
<dbReference type="InterPro" id="IPR020613">
    <property type="entry name" value="Thiolase_CS"/>
</dbReference>
<dbReference type="PATRIC" id="fig|758793.3.peg.308"/>
<dbReference type="AlphaFoldDB" id="R4WVX5"/>
<name>R4WVX5_9BURK</name>
<dbReference type="Pfam" id="PF02803">
    <property type="entry name" value="Thiolase_C"/>
    <property type="match status" value="1"/>
</dbReference>
<dbReference type="HOGENOM" id="CLU_031026_1_1_4"/>
<dbReference type="RefSeq" id="WP_016344228.1">
    <property type="nucleotide sequence ID" value="NC_021287.1"/>
</dbReference>
<reference evidence="10 11" key="2">
    <citation type="journal article" date="2018" name="Int. J. Syst. Evol. Microbiol.">
        <title>Burkholderia insecticola sp. nov., a gut symbiotic bacterium of the bean bug Riptortus pedestris.</title>
        <authorList>
            <person name="Takeshita K."/>
            <person name="Tamaki H."/>
            <person name="Ohbayashi T."/>
            <person name="Meng X.-Y."/>
            <person name="Sone T."/>
            <person name="Mitani Y."/>
            <person name="Peeters C."/>
            <person name="Kikuchi Y."/>
            <person name="Vandamme P."/>
        </authorList>
    </citation>
    <scope>NUCLEOTIDE SEQUENCE [LARGE SCALE GENOMIC DNA]</scope>
    <source>
        <strain evidence="10">RPE64</strain>
    </source>
</reference>
<dbReference type="InterPro" id="IPR020610">
    <property type="entry name" value="Thiolase_AS"/>
</dbReference>
<evidence type="ECO:0000259" key="9">
    <source>
        <dbReference type="Pfam" id="PF02803"/>
    </source>
</evidence>
<dbReference type="InterPro" id="IPR050215">
    <property type="entry name" value="Thiolase-like_sf_Thiolase"/>
</dbReference>
<evidence type="ECO:0000256" key="3">
    <source>
        <dbReference type="ARBA" id="ARBA00022679"/>
    </source>
</evidence>
<dbReference type="Pfam" id="PF00108">
    <property type="entry name" value="Thiolase_N"/>
    <property type="match status" value="1"/>
</dbReference>
<dbReference type="Gene3D" id="3.40.47.10">
    <property type="match status" value="1"/>
</dbReference>
<dbReference type="FunFam" id="3.40.47.10:FF:000010">
    <property type="entry name" value="Acetyl-CoA acetyltransferase (Thiolase)"/>
    <property type="match status" value="1"/>
</dbReference>
<keyword evidence="4 7" id="KW-0012">Acyltransferase</keyword>
<dbReference type="KEGG" id="buo:BRPE64_ACDS03080"/>
<evidence type="ECO:0000259" key="8">
    <source>
        <dbReference type="Pfam" id="PF00108"/>
    </source>
</evidence>
<reference evidence="10 11" key="1">
    <citation type="journal article" date="2013" name="Genome Announc.">
        <title>Complete Genome Sequence of Burkholderia sp. Strain RPE64, Bacterial Symbiont of the Bean Bug Riptortus pedestris.</title>
        <authorList>
            <person name="Shibata T.F."/>
            <person name="Maeda T."/>
            <person name="Nikoh N."/>
            <person name="Yamaguchi K."/>
            <person name="Oshima K."/>
            <person name="Hattori M."/>
            <person name="Nishiyama T."/>
            <person name="Hasebe M."/>
            <person name="Fukatsu T."/>
            <person name="Kikuchi Y."/>
            <person name="Shigenobu S."/>
        </authorList>
    </citation>
    <scope>NUCLEOTIDE SEQUENCE [LARGE SCALE GENOMIC DNA]</scope>
</reference>
<evidence type="ECO:0000313" key="11">
    <source>
        <dbReference type="Proteomes" id="UP000013966"/>
    </source>
</evidence>
<dbReference type="STRING" id="758793.BRPE64_ACDS03080"/>
<protein>
    <recommendedName>
        <fullName evidence="5">acetyl-CoA C-acyltransferase</fullName>
        <ecNumber evidence="5">2.3.1.16</ecNumber>
    </recommendedName>
</protein>
<comment type="pathway">
    <text evidence="1">Lipid metabolism.</text>
</comment>
<dbReference type="InterPro" id="IPR020615">
    <property type="entry name" value="Thiolase_acyl_enz_int_AS"/>
</dbReference>
<evidence type="ECO:0000256" key="6">
    <source>
        <dbReference type="PIRSR" id="PIRSR000429-1"/>
    </source>
</evidence>
<keyword evidence="11" id="KW-1185">Reference proteome</keyword>
<dbReference type="Proteomes" id="UP000013966">
    <property type="component" value="Chromosome 1"/>
</dbReference>
<dbReference type="NCBIfam" id="TIGR01930">
    <property type="entry name" value="AcCoA-C-Actrans"/>
    <property type="match status" value="1"/>
</dbReference>
<dbReference type="PROSITE" id="PS00099">
    <property type="entry name" value="THIOLASE_3"/>
    <property type="match status" value="1"/>
</dbReference>
<dbReference type="SUPFAM" id="SSF53901">
    <property type="entry name" value="Thiolase-like"/>
    <property type="match status" value="2"/>
</dbReference>
<dbReference type="PROSITE" id="PS00737">
    <property type="entry name" value="THIOLASE_2"/>
    <property type="match status" value="1"/>
</dbReference>
<dbReference type="EMBL" id="AP013058">
    <property type="protein sequence ID" value="BAN22062.1"/>
    <property type="molecule type" value="Genomic_DNA"/>
</dbReference>
<feature type="domain" description="Thiolase N-terminal" evidence="8">
    <location>
        <begin position="9"/>
        <end position="267"/>
    </location>
</feature>
<dbReference type="PIRSF" id="PIRSF000429">
    <property type="entry name" value="Ac-CoA_Ac_transf"/>
    <property type="match status" value="1"/>
</dbReference>
<organism evidence="10 11">
    <name type="scientific">Caballeronia insecticola</name>
    <dbReference type="NCBI Taxonomy" id="758793"/>
    <lineage>
        <taxon>Bacteria</taxon>
        <taxon>Pseudomonadati</taxon>
        <taxon>Pseudomonadota</taxon>
        <taxon>Betaproteobacteria</taxon>
        <taxon>Burkholderiales</taxon>
        <taxon>Burkholderiaceae</taxon>
        <taxon>Caballeronia</taxon>
    </lineage>
</organism>
<dbReference type="PANTHER" id="PTHR43853:SF21">
    <property type="entry name" value="STEROID 3-KETOACYL-COA THIOLASE"/>
    <property type="match status" value="1"/>
</dbReference>
<feature type="active site" description="Acyl-thioester intermediate" evidence="6">
    <location>
        <position position="95"/>
    </location>
</feature>
<dbReference type="CDD" id="cd00751">
    <property type="entry name" value="thiolase"/>
    <property type="match status" value="1"/>
</dbReference>
<evidence type="ECO:0000256" key="7">
    <source>
        <dbReference type="RuleBase" id="RU003557"/>
    </source>
</evidence>
<dbReference type="GO" id="GO:0005737">
    <property type="term" value="C:cytoplasm"/>
    <property type="evidence" value="ECO:0007669"/>
    <property type="project" value="UniProtKB-ARBA"/>
</dbReference>
<dbReference type="GO" id="GO:0006635">
    <property type="term" value="P:fatty acid beta-oxidation"/>
    <property type="evidence" value="ECO:0007669"/>
    <property type="project" value="TreeGrafter"/>
</dbReference>
<evidence type="ECO:0000256" key="4">
    <source>
        <dbReference type="ARBA" id="ARBA00023315"/>
    </source>
</evidence>
<dbReference type="InterPro" id="IPR016039">
    <property type="entry name" value="Thiolase-like"/>
</dbReference>
<sequence length="398" mass="41595">MSKQLQDAYIVAASRTPIGKAPRGVFRNTRPDELLVHAIRSAVAQVPGLDTSVIEDAIVGCAIPEAEQGLNVARMGALLAGLPNTVGGVTVNRFCASGLTALAMAADRIRVGEADAMIAGGCESMSMVPMMGNKPSLSPHIFDRNEDVGIAYGMGLTAERVAERWKVSREAQDAFAVESHRRALAAQQAGEFADEIAAYTLNERFPDLASGEVRVNAREIALDEGPRDTTLEGLAKLRPVFANKGSVTAGNSSQTSDGAGALIVVSEKVLKQFNLTPLARFVSFAVRGVPPEIMGIGPKEAIPAALKAAGLKQDDIDWIELNEAFAAQALAVLGDLGLDPAKVNPLGGAIALGHPLGATGAIRASTVVHGLRRRNLKYGMVTMCVGTGMGAAGIIERL</sequence>
<evidence type="ECO:0000256" key="5">
    <source>
        <dbReference type="ARBA" id="ARBA00024073"/>
    </source>
</evidence>
<evidence type="ECO:0000313" key="10">
    <source>
        <dbReference type="EMBL" id="BAN22062.1"/>
    </source>
</evidence>
<dbReference type="InterPro" id="IPR002155">
    <property type="entry name" value="Thiolase"/>
</dbReference>
<proteinExistence type="inferred from homology"/>
<dbReference type="PROSITE" id="PS00098">
    <property type="entry name" value="THIOLASE_1"/>
    <property type="match status" value="1"/>
</dbReference>
<dbReference type="OrthoDB" id="8951704at2"/>
<feature type="domain" description="Thiolase C-terminal" evidence="9">
    <location>
        <begin position="275"/>
        <end position="397"/>
    </location>
</feature>
<dbReference type="EC" id="2.3.1.16" evidence="5"/>
<dbReference type="InterPro" id="IPR020617">
    <property type="entry name" value="Thiolase_C"/>
</dbReference>
<feature type="active site" description="Proton acceptor" evidence="6">
    <location>
        <position position="384"/>
    </location>
</feature>
<dbReference type="InterPro" id="IPR020616">
    <property type="entry name" value="Thiolase_N"/>
</dbReference>
<keyword evidence="3 7" id="KW-0808">Transferase</keyword>
<evidence type="ECO:0000256" key="1">
    <source>
        <dbReference type="ARBA" id="ARBA00005189"/>
    </source>
</evidence>
<evidence type="ECO:0000256" key="2">
    <source>
        <dbReference type="ARBA" id="ARBA00010982"/>
    </source>
</evidence>
<dbReference type="GO" id="GO:0003988">
    <property type="term" value="F:acetyl-CoA C-acyltransferase activity"/>
    <property type="evidence" value="ECO:0007669"/>
    <property type="project" value="UniProtKB-EC"/>
</dbReference>
<gene>
    <name evidence="10" type="ORF">BRPE64_ACDS03080</name>
</gene>
<comment type="similarity">
    <text evidence="2 7">Belongs to the thiolase-like superfamily. Thiolase family.</text>
</comment>
<dbReference type="PANTHER" id="PTHR43853">
    <property type="entry name" value="3-KETOACYL-COA THIOLASE, PEROXISOMAL"/>
    <property type="match status" value="1"/>
</dbReference>
<accession>R4WVX5</accession>
<dbReference type="NCBIfam" id="NF006553">
    <property type="entry name" value="PRK09052.1"/>
    <property type="match status" value="1"/>
</dbReference>
<dbReference type="GO" id="GO:0010124">
    <property type="term" value="P:phenylacetate catabolic process"/>
    <property type="evidence" value="ECO:0007669"/>
    <property type="project" value="TreeGrafter"/>
</dbReference>